<gene>
    <name evidence="4" type="ORF">GCM10011584_01060</name>
</gene>
<dbReference type="RefSeq" id="WP_188781869.1">
    <property type="nucleotide sequence ID" value="NZ_BMNI01000001.1"/>
</dbReference>
<protein>
    <recommendedName>
        <fullName evidence="3">Excalibur calcium-binding domain-containing protein</fullName>
    </recommendedName>
</protein>
<accession>A0ABQ2N615</accession>
<evidence type="ECO:0000256" key="1">
    <source>
        <dbReference type="SAM" id="Coils"/>
    </source>
</evidence>
<dbReference type="InterPro" id="IPR008613">
    <property type="entry name" value="Excalibur_Ca-bd_domain"/>
</dbReference>
<dbReference type="SMART" id="SM00894">
    <property type="entry name" value="Excalibur"/>
    <property type="match status" value="1"/>
</dbReference>
<keyword evidence="5" id="KW-1185">Reference proteome</keyword>
<sequence length="183" mass="18304">MNGAFWTRAKVGTASGVLGLALGAGLGAAGQPTVDAKNPDVKALVSAGVDKKTATLDDQVAELRDQLDKANADAEVAAAEADHQLAAVKAHAKAAARKAAAAAAKAKAEAVRKAAAAERAKAKPAPAYGLTGSGSSGSSGGGSDPLFDTCAEANAHGYGSYREGSDPEYSHYQDRDHDGVVCE</sequence>
<evidence type="ECO:0000259" key="3">
    <source>
        <dbReference type="SMART" id="SM00894"/>
    </source>
</evidence>
<dbReference type="EMBL" id="BMNI01000001">
    <property type="protein sequence ID" value="GGO84161.1"/>
    <property type="molecule type" value="Genomic_DNA"/>
</dbReference>
<dbReference type="Proteomes" id="UP000655410">
    <property type="component" value="Unassembled WGS sequence"/>
</dbReference>
<feature type="compositionally biased region" description="Basic and acidic residues" evidence="2">
    <location>
        <begin position="163"/>
        <end position="183"/>
    </location>
</feature>
<evidence type="ECO:0000256" key="2">
    <source>
        <dbReference type="SAM" id="MobiDB-lite"/>
    </source>
</evidence>
<organism evidence="4 5">
    <name type="scientific">Nocardioides phosphati</name>
    <dbReference type="NCBI Taxonomy" id="1867775"/>
    <lineage>
        <taxon>Bacteria</taxon>
        <taxon>Bacillati</taxon>
        <taxon>Actinomycetota</taxon>
        <taxon>Actinomycetes</taxon>
        <taxon>Propionibacteriales</taxon>
        <taxon>Nocardioidaceae</taxon>
        <taxon>Nocardioides</taxon>
    </lineage>
</organism>
<feature type="region of interest" description="Disordered" evidence="2">
    <location>
        <begin position="118"/>
        <end position="183"/>
    </location>
</feature>
<feature type="compositionally biased region" description="Gly residues" evidence="2">
    <location>
        <begin position="131"/>
        <end position="143"/>
    </location>
</feature>
<evidence type="ECO:0000313" key="5">
    <source>
        <dbReference type="Proteomes" id="UP000655410"/>
    </source>
</evidence>
<feature type="coiled-coil region" evidence="1">
    <location>
        <begin position="53"/>
        <end position="80"/>
    </location>
</feature>
<proteinExistence type="predicted"/>
<evidence type="ECO:0000313" key="4">
    <source>
        <dbReference type="EMBL" id="GGO84161.1"/>
    </source>
</evidence>
<dbReference type="Pfam" id="PF05901">
    <property type="entry name" value="Excalibur"/>
    <property type="match status" value="1"/>
</dbReference>
<feature type="domain" description="Excalibur calcium-binding" evidence="3">
    <location>
        <begin position="146"/>
        <end position="183"/>
    </location>
</feature>
<keyword evidence="1" id="KW-0175">Coiled coil</keyword>
<name>A0ABQ2N615_9ACTN</name>
<reference evidence="5" key="1">
    <citation type="journal article" date="2019" name="Int. J. Syst. Evol. Microbiol.">
        <title>The Global Catalogue of Microorganisms (GCM) 10K type strain sequencing project: providing services to taxonomists for standard genome sequencing and annotation.</title>
        <authorList>
            <consortium name="The Broad Institute Genomics Platform"/>
            <consortium name="The Broad Institute Genome Sequencing Center for Infectious Disease"/>
            <person name="Wu L."/>
            <person name="Ma J."/>
        </authorList>
    </citation>
    <scope>NUCLEOTIDE SEQUENCE [LARGE SCALE GENOMIC DNA]</scope>
    <source>
        <strain evidence="5">CGMCC 4.7371</strain>
    </source>
</reference>
<comment type="caution">
    <text evidence="4">The sequence shown here is derived from an EMBL/GenBank/DDBJ whole genome shotgun (WGS) entry which is preliminary data.</text>
</comment>